<gene>
    <name evidence="5" type="ORF">ws085G8_0007</name>
</gene>
<keyword evidence="3" id="KW-0045">Antibiotic biosynthesis</keyword>
<comment type="cofactor">
    <cofactor evidence="1">
        <name>Fe(2+)</name>
        <dbReference type="ChEBI" id="CHEBI:29033"/>
    </cofactor>
</comment>
<name>I1X5A2_9BACT</name>
<dbReference type="Pfam" id="PF02668">
    <property type="entry name" value="TauD"/>
    <property type="match status" value="1"/>
</dbReference>
<dbReference type="PANTHER" id="PTHR10696:SF56">
    <property type="entry name" value="TAUD_TFDA-LIKE DOMAIN-CONTAINING PROTEIN"/>
    <property type="match status" value="1"/>
</dbReference>
<reference evidence="5" key="1">
    <citation type="journal article" date="2012" name="ISME J.">
        <title>Roseobacter clade bacteria are abundant in coastal sediments and encode a novel combination of sulfur oxidation genes.</title>
        <authorList>
            <person name="Lenk S."/>
            <person name="Moraru C."/>
            <person name="Hahnke S."/>
            <person name="Arnds J."/>
            <person name="Richter M."/>
            <person name="Kube M."/>
            <person name="Reinhardt R."/>
            <person name="Brinkhoff T."/>
            <person name="Harder J."/>
            <person name="Amann R."/>
            <person name="Mussmann M."/>
        </authorList>
    </citation>
    <scope>NUCLEOTIDE SEQUENCE</scope>
</reference>
<evidence type="ECO:0000313" key="5">
    <source>
        <dbReference type="EMBL" id="AFI78677.1"/>
    </source>
</evidence>
<dbReference type="InterPro" id="IPR042098">
    <property type="entry name" value="TauD-like_sf"/>
</dbReference>
<sequence>MEEILVPIDGLLDISDEQLELLKAACRRANMVIYQCRDPYVDRAAVVAFASRFGLDRLDHHLCANADGVSELTVAHEGIRTAYVPYSDRSLSWHTDGYYNEKNRQINAVVLHCVEAASRGGENALLDPEMVYIKLRDEDPRFIAAFEHPECMTIPANTGTDGDIRAAVSGPVFSYDSHGEIHMRYSARKKNIQWRDDAVTTAAREFLSEILDHGNGLVFHHRLQPGEGLLSNNVLHNRTSFSDGQDKQRMLYRARFFERIET</sequence>
<dbReference type="GO" id="GO:0051213">
    <property type="term" value="F:dioxygenase activity"/>
    <property type="evidence" value="ECO:0007669"/>
    <property type="project" value="UniProtKB-KW"/>
</dbReference>
<keyword evidence="5" id="KW-0223">Dioxygenase</keyword>
<dbReference type="Gene3D" id="3.60.130.10">
    <property type="entry name" value="Clavaminate synthase-like"/>
    <property type="match status" value="1"/>
</dbReference>
<accession>I1X5A2</accession>
<evidence type="ECO:0000256" key="1">
    <source>
        <dbReference type="ARBA" id="ARBA00001954"/>
    </source>
</evidence>
<dbReference type="PANTHER" id="PTHR10696">
    <property type="entry name" value="GAMMA-BUTYROBETAINE HYDROXYLASE-RELATED"/>
    <property type="match status" value="1"/>
</dbReference>
<protein>
    <submittedName>
        <fullName evidence="5">Dioxygenase-like protein</fullName>
    </submittedName>
</protein>
<proteinExistence type="predicted"/>
<dbReference type="InterPro" id="IPR003819">
    <property type="entry name" value="TauD/TfdA-like"/>
</dbReference>
<evidence type="ECO:0000256" key="2">
    <source>
        <dbReference type="ARBA" id="ARBA00023002"/>
    </source>
</evidence>
<dbReference type="GO" id="GO:0017000">
    <property type="term" value="P:antibiotic biosynthetic process"/>
    <property type="evidence" value="ECO:0007669"/>
    <property type="project" value="UniProtKB-KW"/>
</dbReference>
<dbReference type="AlphaFoldDB" id="I1X5A2"/>
<dbReference type="InterPro" id="IPR050411">
    <property type="entry name" value="AlphaKG_dependent_hydroxylases"/>
</dbReference>
<dbReference type="SUPFAM" id="SSF51197">
    <property type="entry name" value="Clavaminate synthase-like"/>
    <property type="match status" value="1"/>
</dbReference>
<keyword evidence="2" id="KW-0560">Oxidoreductase</keyword>
<dbReference type="EMBL" id="JQ256788">
    <property type="protein sequence ID" value="AFI78677.1"/>
    <property type="molecule type" value="Genomic_DNA"/>
</dbReference>
<feature type="domain" description="TauD/TfdA-like" evidence="4">
    <location>
        <begin position="11"/>
        <end position="254"/>
    </location>
</feature>
<evidence type="ECO:0000259" key="4">
    <source>
        <dbReference type="Pfam" id="PF02668"/>
    </source>
</evidence>
<evidence type="ECO:0000256" key="3">
    <source>
        <dbReference type="ARBA" id="ARBA00023194"/>
    </source>
</evidence>
<organism evidence="5">
    <name type="scientific">uncultured bacterium ws085G8</name>
    <dbReference type="NCBI Taxonomy" id="1131825"/>
    <lineage>
        <taxon>Bacteria</taxon>
        <taxon>environmental samples</taxon>
    </lineage>
</organism>